<proteinExistence type="predicted"/>
<dbReference type="AlphaFoldDB" id="A0A7W7WX75"/>
<keyword evidence="2" id="KW-1185">Reference proteome</keyword>
<accession>A0A7W7WX75</accession>
<evidence type="ECO:0000313" key="2">
    <source>
        <dbReference type="Proteomes" id="UP000542674"/>
    </source>
</evidence>
<comment type="caution">
    <text evidence="1">The sequence shown here is derived from an EMBL/GenBank/DDBJ whole genome shotgun (WGS) entry which is preliminary data.</text>
</comment>
<organism evidence="1 2">
    <name type="scientific">Saccharothrix violaceirubra</name>
    <dbReference type="NCBI Taxonomy" id="413306"/>
    <lineage>
        <taxon>Bacteria</taxon>
        <taxon>Bacillati</taxon>
        <taxon>Actinomycetota</taxon>
        <taxon>Actinomycetes</taxon>
        <taxon>Pseudonocardiales</taxon>
        <taxon>Pseudonocardiaceae</taxon>
        <taxon>Saccharothrix</taxon>
    </lineage>
</organism>
<name>A0A7W7WX75_9PSEU</name>
<gene>
    <name evidence="1" type="ORF">F4559_004459</name>
</gene>
<dbReference type="Proteomes" id="UP000542674">
    <property type="component" value="Unassembled WGS sequence"/>
</dbReference>
<reference evidence="1 2" key="1">
    <citation type="submission" date="2020-08" db="EMBL/GenBank/DDBJ databases">
        <title>Sequencing the genomes of 1000 actinobacteria strains.</title>
        <authorList>
            <person name="Klenk H.-P."/>
        </authorList>
    </citation>
    <scope>NUCLEOTIDE SEQUENCE [LARGE SCALE GENOMIC DNA]</scope>
    <source>
        <strain evidence="1 2">DSM 45084</strain>
    </source>
</reference>
<dbReference type="EMBL" id="JACHJS010000001">
    <property type="protein sequence ID" value="MBB4967100.1"/>
    <property type="molecule type" value="Genomic_DNA"/>
</dbReference>
<evidence type="ECO:0000313" key="1">
    <source>
        <dbReference type="EMBL" id="MBB4967100.1"/>
    </source>
</evidence>
<protein>
    <submittedName>
        <fullName evidence="1">Uncharacterized protein</fullName>
    </submittedName>
</protein>
<sequence length="29" mass="3291">MCAGLEQGSVYHPRSDRVDARVLGMWIGW</sequence>